<evidence type="ECO:0000259" key="9">
    <source>
        <dbReference type="Pfam" id="PF12821"/>
    </source>
</evidence>
<keyword evidence="2" id="KW-1003">Cell membrane</keyword>
<dbReference type="PANTHER" id="PTHR34390:SF1">
    <property type="entry name" value="SUCCINATE TRANSPORTER SUBUNIT YJJB-RELATED"/>
    <property type="match status" value="1"/>
</dbReference>
<protein>
    <recommendedName>
        <fullName evidence="9">Threonine/Serine exporter ThrE domain-containing protein</fullName>
    </recommendedName>
</protein>
<dbReference type="GO" id="GO:0005886">
    <property type="term" value="C:plasma membrane"/>
    <property type="evidence" value="ECO:0007669"/>
    <property type="project" value="UniProtKB-SubCell"/>
</dbReference>
<dbReference type="Proteomes" id="UP000003100">
    <property type="component" value="Unassembled WGS sequence"/>
</dbReference>
<comment type="similarity">
    <text evidence="7">Belongs to the ThrE exporter (TC 2.A.79) family.</text>
</comment>
<dbReference type="HOGENOM" id="CLU_117642_0_0_9"/>
<reference evidence="10 11" key="2">
    <citation type="submission" date="2009-02" db="EMBL/GenBank/DDBJ databases">
        <title>Draft genome sequence of Blautia hydrogenotrophica DSM 10507 (Ruminococcus hydrogenotrophicus DSM 10507).</title>
        <authorList>
            <person name="Sudarsanam P."/>
            <person name="Ley R."/>
            <person name="Guruge J."/>
            <person name="Turnbaugh P.J."/>
            <person name="Mahowald M."/>
            <person name="Liep D."/>
            <person name="Gordon J."/>
        </authorList>
    </citation>
    <scope>NUCLEOTIDE SEQUENCE [LARGE SCALE GENOMIC DNA]</scope>
    <source>
        <strain evidence="11">DSM 10507 / JCM 14656 / S5a33</strain>
    </source>
</reference>
<evidence type="ECO:0000256" key="3">
    <source>
        <dbReference type="ARBA" id="ARBA00022519"/>
    </source>
</evidence>
<keyword evidence="6 8" id="KW-0472">Membrane</keyword>
<accession>C0CS75</accession>
<evidence type="ECO:0000313" key="11">
    <source>
        <dbReference type="Proteomes" id="UP000003100"/>
    </source>
</evidence>
<comment type="subcellular location">
    <subcellularLocation>
        <location evidence="1">Cell membrane</location>
        <topology evidence="1">Multi-pass membrane protein</topology>
    </subcellularLocation>
</comment>
<keyword evidence="11" id="KW-1185">Reference proteome</keyword>
<feature type="transmembrane region" description="Helical" evidence="8">
    <location>
        <begin position="37"/>
        <end position="54"/>
    </location>
</feature>
<keyword evidence="4 8" id="KW-0812">Transmembrane</keyword>
<evidence type="ECO:0000256" key="7">
    <source>
        <dbReference type="ARBA" id="ARBA00034125"/>
    </source>
</evidence>
<evidence type="ECO:0000256" key="4">
    <source>
        <dbReference type="ARBA" id="ARBA00022692"/>
    </source>
</evidence>
<feature type="transmembrane region" description="Helical" evidence="8">
    <location>
        <begin position="88"/>
        <end position="106"/>
    </location>
</feature>
<feature type="transmembrane region" description="Helical" evidence="8">
    <location>
        <begin position="126"/>
        <end position="147"/>
    </location>
</feature>
<gene>
    <name evidence="10" type="ORF">RUMHYD_03765</name>
</gene>
<reference evidence="10 11" key="1">
    <citation type="submission" date="2009-01" db="EMBL/GenBank/DDBJ databases">
        <authorList>
            <person name="Fulton L."/>
            <person name="Clifton S."/>
            <person name="Fulton B."/>
            <person name="Xu J."/>
            <person name="Minx P."/>
            <person name="Pepin K.H."/>
            <person name="Johnson M."/>
            <person name="Bhonagiri V."/>
            <person name="Nash W.E."/>
            <person name="Mardis E.R."/>
            <person name="Wilson R.K."/>
        </authorList>
    </citation>
    <scope>NUCLEOTIDE SEQUENCE [LARGE SCALE GENOMIC DNA]</scope>
    <source>
        <strain evidence="11">DSM 10507 / JCM 14656 / S5a33</strain>
    </source>
</reference>
<evidence type="ECO:0000256" key="1">
    <source>
        <dbReference type="ARBA" id="ARBA00004651"/>
    </source>
</evidence>
<dbReference type="EMBL" id="ACBZ01000200">
    <property type="protein sequence ID" value="EEG47375.1"/>
    <property type="molecule type" value="Genomic_DNA"/>
</dbReference>
<feature type="domain" description="Threonine/Serine exporter ThrE" evidence="9">
    <location>
        <begin position="15"/>
        <end position="142"/>
    </location>
</feature>
<evidence type="ECO:0000256" key="5">
    <source>
        <dbReference type="ARBA" id="ARBA00022989"/>
    </source>
</evidence>
<dbReference type="eggNOG" id="COG3610">
    <property type="taxonomic scope" value="Bacteria"/>
</dbReference>
<evidence type="ECO:0000256" key="6">
    <source>
        <dbReference type="ARBA" id="ARBA00023136"/>
    </source>
</evidence>
<dbReference type="InterPro" id="IPR024528">
    <property type="entry name" value="ThrE_2"/>
</dbReference>
<organism evidence="10 11">
    <name type="scientific">Blautia hydrogenotrophica (strain DSM 10507 / JCM 14656 / S5a33)</name>
    <name type="common">Ruminococcus hydrogenotrophicus</name>
    <dbReference type="NCBI Taxonomy" id="476272"/>
    <lineage>
        <taxon>Bacteria</taxon>
        <taxon>Bacillati</taxon>
        <taxon>Bacillota</taxon>
        <taxon>Clostridia</taxon>
        <taxon>Lachnospirales</taxon>
        <taxon>Lachnospiraceae</taxon>
        <taxon>Blautia</taxon>
    </lineage>
</organism>
<feature type="transmembrane region" description="Helical" evidence="8">
    <location>
        <begin position="12"/>
        <end position="30"/>
    </location>
</feature>
<dbReference type="PANTHER" id="PTHR34390">
    <property type="entry name" value="UPF0442 PROTEIN YJJB-RELATED"/>
    <property type="match status" value="1"/>
</dbReference>
<keyword evidence="3" id="KW-0997">Cell inner membrane</keyword>
<dbReference type="GO" id="GO:0015744">
    <property type="term" value="P:succinate transport"/>
    <property type="evidence" value="ECO:0007669"/>
    <property type="project" value="TreeGrafter"/>
</dbReference>
<dbReference type="AlphaFoldDB" id="C0CS75"/>
<dbReference type="Pfam" id="PF12821">
    <property type="entry name" value="ThrE_2"/>
    <property type="match status" value="1"/>
</dbReference>
<evidence type="ECO:0000256" key="8">
    <source>
        <dbReference type="SAM" id="Phobius"/>
    </source>
</evidence>
<proteinExistence type="inferred from homology"/>
<dbReference type="InterPro" id="IPR050539">
    <property type="entry name" value="ThrE_Dicarb/AminoAcid_Exp"/>
</dbReference>
<evidence type="ECO:0000256" key="2">
    <source>
        <dbReference type="ARBA" id="ARBA00022475"/>
    </source>
</evidence>
<evidence type="ECO:0000313" key="10">
    <source>
        <dbReference type="EMBL" id="EEG47375.1"/>
    </source>
</evidence>
<comment type="caution">
    <text evidence="10">The sequence shown here is derived from an EMBL/GenBank/DDBJ whole genome shotgun (WGS) entry which is preliminary data.</text>
</comment>
<keyword evidence="5 8" id="KW-1133">Transmembrane helix</keyword>
<feature type="transmembrane region" description="Helical" evidence="8">
    <location>
        <begin position="60"/>
        <end position="76"/>
    </location>
</feature>
<sequence>MVLKEDGGMVNPMVQVLAAWAGALGFSILFNLRGKKLFWVSLGGLLVWAAYDRLHLIFDSDYVCCFGAAAILQIYAECMARRQKTPVTVFLVAAMIPMIPGGPLYHTMEAALRQEWKVFADQGLSTLLFTLGIAGGVLCVTAVFSLIRRGLSGFPATRCSAGQH</sequence>
<name>C0CS75_BLAHS</name>